<keyword evidence="2" id="KW-1185">Reference proteome</keyword>
<dbReference type="PATRIC" id="fig|1276229.3.peg.454"/>
<accession>R4ULC0</accession>
<evidence type="ECO:0000313" key="1">
    <source>
        <dbReference type="EMBL" id="AGM26051.1"/>
    </source>
</evidence>
<organism evidence="1 2">
    <name type="scientific">Spiroplasma syrphidicola EA-1</name>
    <dbReference type="NCBI Taxonomy" id="1276229"/>
    <lineage>
        <taxon>Bacteria</taxon>
        <taxon>Bacillati</taxon>
        <taxon>Mycoplasmatota</taxon>
        <taxon>Mollicutes</taxon>
        <taxon>Entomoplasmatales</taxon>
        <taxon>Spiroplasmataceae</taxon>
        <taxon>Spiroplasma</taxon>
    </lineage>
</organism>
<evidence type="ECO:0000313" key="2">
    <source>
        <dbReference type="Proteomes" id="UP000013963"/>
    </source>
</evidence>
<dbReference type="HOGENOM" id="CLU_1453568_0_0_14"/>
<protein>
    <submittedName>
        <fullName evidence="1">Uncharacterized protein</fullName>
    </submittedName>
</protein>
<dbReference type="Proteomes" id="UP000013963">
    <property type="component" value="Chromosome"/>
</dbReference>
<sequence length="186" mass="21762">MSLSEKNKLDKLSTLWSKIDSEYKYSRNESILRNGWILGQFIGNPELDLICSNSNILNLVNLAYSFKEMNDEEFNAKFNDLPENVEKYQVVNFNEKFPMKDGSDLALNREEAIKEIKELIKNDSEYTFTATGYCPVENEDEDLTGDGHYWTQWDDLTSEELIDKLSDHNYQIEVWICNELSNEMEL</sequence>
<dbReference type="RefSeq" id="WP_016340697.1">
    <property type="nucleotide sequence ID" value="NC_021284.1"/>
</dbReference>
<dbReference type="STRING" id="1276229.SSYRP_v1c04590"/>
<proteinExistence type="predicted"/>
<dbReference type="AlphaFoldDB" id="R4ULC0"/>
<gene>
    <name evidence="1" type="ORF">SSYRP_v1c04590</name>
</gene>
<dbReference type="KEGG" id="ssyr:SSYRP_v1c04590"/>
<dbReference type="OrthoDB" id="9989023at2"/>
<name>R4ULC0_9MOLU</name>
<dbReference type="EMBL" id="CP005078">
    <property type="protein sequence ID" value="AGM26051.1"/>
    <property type="molecule type" value="Genomic_DNA"/>
</dbReference>
<reference evidence="1 2" key="1">
    <citation type="journal article" date="2013" name="Genome Biol. Evol.">
        <title>Complete genomes of two dipteran-associated spiroplasmas provided insights into the origin, dynamics, and impacts of viral invasion in spiroplasma.</title>
        <authorList>
            <person name="Ku C."/>
            <person name="Lo W.S."/>
            <person name="Chen L.L."/>
            <person name="Kuo C.H."/>
        </authorList>
    </citation>
    <scope>NUCLEOTIDE SEQUENCE [LARGE SCALE GENOMIC DNA]</scope>
    <source>
        <strain evidence="1">EA-1</strain>
    </source>
</reference>